<evidence type="ECO:0000256" key="8">
    <source>
        <dbReference type="ARBA" id="ARBA00024477"/>
    </source>
</evidence>
<dbReference type="PRINTS" id="PR00145">
    <property type="entry name" value="ARGSUCLYASE"/>
</dbReference>
<evidence type="ECO:0000256" key="1">
    <source>
        <dbReference type="ARBA" id="ARBA00004706"/>
    </source>
</evidence>
<evidence type="ECO:0000256" key="4">
    <source>
        <dbReference type="ARBA" id="ARBA00012339"/>
    </source>
</evidence>
<dbReference type="UniPathway" id="UPA00075">
    <property type="reaction ID" value="UER00336"/>
</dbReference>
<dbReference type="FunFam" id="1.20.200.10:FF:000008">
    <property type="entry name" value="Adenylosuccinate lyase"/>
    <property type="match status" value="1"/>
</dbReference>
<evidence type="ECO:0000256" key="10">
    <source>
        <dbReference type="ARBA" id="ARBA00049115"/>
    </source>
</evidence>
<dbReference type="InterPro" id="IPR008948">
    <property type="entry name" value="L-Aspartase-like"/>
</dbReference>
<dbReference type="SUPFAM" id="SSF48557">
    <property type="entry name" value="L-aspartase-like"/>
    <property type="match status" value="1"/>
</dbReference>
<dbReference type="InterPro" id="IPR004769">
    <property type="entry name" value="Pur_lyase"/>
</dbReference>
<dbReference type="InterPro" id="IPR020557">
    <property type="entry name" value="Fumarate_lyase_CS"/>
</dbReference>
<comment type="catalytic activity">
    <reaction evidence="8">
        <text>(2S)-2-[5-amino-1-(5-phospho-beta-D-ribosyl)imidazole-4-carboxamido]succinate = 5-amino-1-(5-phospho-beta-D-ribosyl)imidazole-4-carboxamide + fumarate</text>
        <dbReference type="Rhea" id="RHEA:23920"/>
        <dbReference type="ChEBI" id="CHEBI:29806"/>
        <dbReference type="ChEBI" id="CHEBI:58443"/>
        <dbReference type="ChEBI" id="CHEBI:58475"/>
        <dbReference type="EC" id="4.3.2.2"/>
    </reaction>
    <physiologicalReaction direction="left-to-right" evidence="8">
        <dbReference type="Rhea" id="RHEA:23921"/>
    </physiologicalReaction>
</comment>
<comment type="catalytic activity">
    <reaction evidence="10">
        <text>N(6)-(1,2-dicarboxyethyl)-AMP = fumarate + AMP</text>
        <dbReference type="Rhea" id="RHEA:16853"/>
        <dbReference type="ChEBI" id="CHEBI:29806"/>
        <dbReference type="ChEBI" id="CHEBI:57567"/>
        <dbReference type="ChEBI" id="CHEBI:456215"/>
        <dbReference type="EC" id="4.3.2.2"/>
    </reaction>
    <physiologicalReaction direction="left-to-right" evidence="10">
        <dbReference type="Rhea" id="RHEA:16854"/>
    </physiologicalReaction>
</comment>
<reference evidence="15" key="1">
    <citation type="submission" date="2017-03" db="EMBL/GenBank/DDBJ databases">
        <title>Novel pathways for hydrocarbon cycling and metabolic interdependencies in hydrothermal sediment communities.</title>
        <authorList>
            <person name="Dombrowski N."/>
            <person name="Seitz K."/>
            <person name="Teske A."/>
            <person name="Baker B."/>
        </authorList>
    </citation>
    <scope>NUCLEOTIDE SEQUENCE [LARGE SCALE GENOMIC DNA]</scope>
</reference>
<dbReference type="PANTHER" id="PTHR43172">
    <property type="entry name" value="ADENYLOSUCCINATE LYASE"/>
    <property type="match status" value="1"/>
</dbReference>
<keyword evidence="7 12" id="KW-0456">Lyase</keyword>
<comment type="pathway">
    <text evidence="1 12">Purine metabolism; IMP biosynthesis via de novo pathway; 5-amino-1-(5-phospho-D-ribosyl)imidazole-4-carboxamide from 5-amino-1-(5-phospho-D-ribosyl)imidazole-4-carboxylate: step 2/2.</text>
</comment>
<dbReference type="InterPro" id="IPR000362">
    <property type="entry name" value="Fumarate_lyase_fam"/>
</dbReference>
<evidence type="ECO:0000256" key="9">
    <source>
        <dbReference type="ARBA" id="ARBA00030717"/>
    </source>
</evidence>
<dbReference type="Gene3D" id="1.10.40.30">
    <property type="entry name" value="Fumarase/aspartase (C-terminal domain)"/>
    <property type="match status" value="1"/>
</dbReference>
<accession>A0A1W9S0X7</accession>
<dbReference type="InterPro" id="IPR019468">
    <property type="entry name" value="AdenyloSucc_lyase_C"/>
</dbReference>
<dbReference type="UniPathway" id="UPA00074">
    <property type="reaction ID" value="UER00132"/>
</dbReference>
<evidence type="ECO:0000313" key="15">
    <source>
        <dbReference type="Proteomes" id="UP000192611"/>
    </source>
</evidence>
<evidence type="ECO:0000259" key="13">
    <source>
        <dbReference type="SMART" id="SM00998"/>
    </source>
</evidence>
<dbReference type="PANTHER" id="PTHR43172:SF1">
    <property type="entry name" value="ADENYLOSUCCINATE LYASE"/>
    <property type="match status" value="1"/>
</dbReference>
<dbReference type="GO" id="GO:0005829">
    <property type="term" value="C:cytosol"/>
    <property type="evidence" value="ECO:0007669"/>
    <property type="project" value="TreeGrafter"/>
</dbReference>
<evidence type="ECO:0000256" key="5">
    <source>
        <dbReference type="ARBA" id="ARBA00017058"/>
    </source>
</evidence>
<feature type="domain" description="Adenylosuccinate lyase C-terminal" evidence="13">
    <location>
        <begin position="349"/>
        <end position="429"/>
    </location>
</feature>
<dbReference type="SMART" id="SM00998">
    <property type="entry name" value="ADSL_C"/>
    <property type="match status" value="1"/>
</dbReference>
<evidence type="ECO:0000256" key="3">
    <source>
        <dbReference type="ARBA" id="ARBA00008273"/>
    </source>
</evidence>
<dbReference type="InterPro" id="IPR022761">
    <property type="entry name" value="Fumarate_lyase_N"/>
</dbReference>
<organism evidence="14 15">
    <name type="scientific">Candidatus Coatesbacteria bacterium 4484_99</name>
    <dbReference type="NCBI Taxonomy" id="1970774"/>
    <lineage>
        <taxon>Bacteria</taxon>
        <taxon>Candidatus Coatesiibacteriota</taxon>
    </lineage>
</organism>
<dbReference type="EMBL" id="NATQ01000075">
    <property type="protein sequence ID" value="OQX90287.1"/>
    <property type="molecule type" value="Genomic_DNA"/>
</dbReference>
<evidence type="ECO:0000256" key="2">
    <source>
        <dbReference type="ARBA" id="ARBA00004734"/>
    </source>
</evidence>
<evidence type="ECO:0000313" key="14">
    <source>
        <dbReference type="EMBL" id="OQX90287.1"/>
    </source>
</evidence>
<dbReference type="Proteomes" id="UP000192611">
    <property type="component" value="Unassembled WGS sequence"/>
</dbReference>
<dbReference type="Pfam" id="PF10397">
    <property type="entry name" value="ADSL_C"/>
    <property type="match status" value="1"/>
</dbReference>
<dbReference type="NCBIfam" id="TIGR00928">
    <property type="entry name" value="purB"/>
    <property type="match status" value="1"/>
</dbReference>
<dbReference type="AlphaFoldDB" id="A0A1W9S0X7"/>
<dbReference type="Gene3D" id="1.10.275.10">
    <property type="entry name" value="Fumarase/aspartase (N-terminal domain)"/>
    <property type="match status" value="1"/>
</dbReference>
<dbReference type="PRINTS" id="PR00149">
    <property type="entry name" value="FUMRATELYASE"/>
</dbReference>
<protein>
    <recommendedName>
        <fullName evidence="5 11">Adenylosuccinate lyase</fullName>
        <shortName evidence="12">ASL</shortName>
        <ecNumber evidence="4 11">4.3.2.2</ecNumber>
    </recommendedName>
    <alternativeName>
        <fullName evidence="9 12">Adenylosuccinase</fullName>
    </alternativeName>
</protein>
<dbReference type="GO" id="GO:0004018">
    <property type="term" value="F:N6-(1,2-dicarboxyethyl)AMP AMP-lyase (fumarate-forming) activity"/>
    <property type="evidence" value="ECO:0007669"/>
    <property type="project" value="UniProtKB-UniRule"/>
</dbReference>
<evidence type="ECO:0000256" key="11">
    <source>
        <dbReference type="NCBIfam" id="TIGR00928"/>
    </source>
</evidence>
<evidence type="ECO:0000256" key="12">
    <source>
        <dbReference type="RuleBase" id="RU361172"/>
    </source>
</evidence>
<comment type="caution">
    <text evidence="14">The sequence shown here is derived from an EMBL/GenBank/DDBJ whole genome shotgun (WGS) entry which is preliminary data.</text>
</comment>
<evidence type="ECO:0000256" key="7">
    <source>
        <dbReference type="ARBA" id="ARBA00023239"/>
    </source>
</evidence>
<dbReference type="GO" id="GO:0070626">
    <property type="term" value="F:(S)-2-(5-amino-1-(5-phospho-D-ribosyl)imidazole-4-carboxamido) succinate lyase (fumarate-forming) activity"/>
    <property type="evidence" value="ECO:0007669"/>
    <property type="project" value="TreeGrafter"/>
</dbReference>
<dbReference type="Gene3D" id="1.20.200.10">
    <property type="entry name" value="Fumarase/aspartase (Central domain)"/>
    <property type="match status" value="1"/>
</dbReference>
<keyword evidence="6 12" id="KW-0658">Purine biosynthesis</keyword>
<dbReference type="GO" id="GO:0044208">
    <property type="term" value="P:'de novo' AMP biosynthetic process"/>
    <property type="evidence" value="ECO:0007669"/>
    <property type="project" value="UniProtKB-UniPathway"/>
</dbReference>
<dbReference type="GO" id="GO:0006189">
    <property type="term" value="P:'de novo' IMP biosynthetic process"/>
    <property type="evidence" value="ECO:0007669"/>
    <property type="project" value="UniProtKB-UniPathway"/>
</dbReference>
<dbReference type="Pfam" id="PF00206">
    <property type="entry name" value="Lyase_1"/>
    <property type="match status" value="1"/>
</dbReference>
<proteinExistence type="inferred from homology"/>
<gene>
    <name evidence="14" type="ORF">B6D57_03910</name>
</gene>
<dbReference type="CDD" id="cd01360">
    <property type="entry name" value="Adenylsuccinate_lyase_1"/>
    <property type="match status" value="1"/>
</dbReference>
<dbReference type="EC" id="4.3.2.2" evidence="4 11"/>
<comment type="pathway">
    <text evidence="2 12">Purine metabolism; AMP biosynthesis via de novo pathway; AMP from IMP: step 2/2.</text>
</comment>
<evidence type="ECO:0000256" key="6">
    <source>
        <dbReference type="ARBA" id="ARBA00022755"/>
    </source>
</evidence>
<dbReference type="PROSITE" id="PS00163">
    <property type="entry name" value="FUMARATE_LYASES"/>
    <property type="match status" value="1"/>
</dbReference>
<name>A0A1W9S0X7_9BACT</name>
<dbReference type="InterPro" id="IPR024083">
    <property type="entry name" value="Fumarase/histidase_N"/>
</dbReference>
<comment type="similarity">
    <text evidence="3 12">Belongs to the lyase 1 family. Adenylosuccinate lyase subfamily.</text>
</comment>
<sequence>MIERYTSDRMKEVWSRQSRYSHWLEVELAVIRAWCELGVVDVGIYDEIKKRAYFEVERIDEIEKSVNHEVVAFIQNVEEHIGELSRYFHFGLTSSDIMDTALALQLKEAMDLVLSACEGVLGALRKLAIKYKKTVVMGRTHGIHAEPTSFGLKMALFYNDMKCDYDRLRRATDGISYGKISGAVGNYAHISPKLEGLACSYLGLKPAPISSQVVSRERFAELMTSMAITGATLEKIAVEIRLLQRTEVGEVFEPFYRSQKGSSAMPHKKNPVLCERVCGLARLLRSYVLASFENIALWHERDISHSSVERVILPDSTTLLEYMLGRMAYILENITVDEKRMEENILITKGAVFSGGLLHKLVMKGVPRGEAHNLVQSVSFRAMDVGRELKEEVLSDGKIMSHLTEDEVEEVFDISWYIRWVDDIYERLGI</sequence>